<keyword evidence="1" id="KW-1185">Reference proteome</keyword>
<evidence type="ECO:0000313" key="1">
    <source>
        <dbReference type="Proteomes" id="UP000887565"/>
    </source>
</evidence>
<evidence type="ECO:0000313" key="2">
    <source>
        <dbReference type="WBParaSite" id="nRc.2.0.1.t09582-RA"/>
    </source>
</evidence>
<dbReference type="Proteomes" id="UP000887565">
    <property type="component" value="Unplaced"/>
</dbReference>
<accession>A0A915I740</accession>
<proteinExistence type="predicted"/>
<name>A0A915I740_ROMCU</name>
<organism evidence="1 2">
    <name type="scientific">Romanomermis culicivorax</name>
    <name type="common">Nematode worm</name>
    <dbReference type="NCBI Taxonomy" id="13658"/>
    <lineage>
        <taxon>Eukaryota</taxon>
        <taxon>Metazoa</taxon>
        <taxon>Ecdysozoa</taxon>
        <taxon>Nematoda</taxon>
        <taxon>Enoplea</taxon>
        <taxon>Dorylaimia</taxon>
        <taxon>Mermithida</taxon>
        <taxon>Mermithoidea</taxon>
        <taxon>Mermithidae</taxon>
        <taxon>Romanomermis</taxon>
    </lineage>
</organism>
<dbReference type="WBParaSite" id="nRc.2.0.1.t09582-RA">
    <property type="protein sequence ID" value="nRc.2.0.1.t09582-RA"/>
    <property type="gene ID" value="nRc.2.0.1.g09582"/>
</dbReference>
<sequence length="80" mass="9383">MIRRYFRKEDRKVHNFISFIHFSIVEVLYRNTAATSDFFKANSDSWTRLFKPSISCSQRFLALARSLARSSCMLNLSPNS</sequence>
<dbReference type="AlphaFoldDB" id="A0A915I740"/>
<protein>
    <submittedName>
        <fullName evidence="2">Uncharacterized protein</fullName>
    </submittedName>
</protein>
<reference evidence="2" key="1">
    <citation type="submission" date="2022-11" db="UniProtKB">
        <authorList>
            <consortium name="WormBaseParasite"/>
        </authorList>
    </citation>
    <scope>IDENTIFICATION</scope>
</reference>